<organism evidence="1 2">
    <name type="scientific">Allacma fusca</name>
    <dbReference type="NCBI Taxonomy" id="39272"/>
    <lineage>
        <taxon>Eukaryota</taxon>
        <taxon>Metazoa</taxon>
        <taxon>Ecdysozoa</taxon>
        <taxon>Arthropoda</taxon>
        <taxon>Hexapoda</taxon>
        <taxon>Collembola</taxon>
        <taxon>Symphypleona</taxon>
        <taxon>Sminthuridae</taxon>
        <taxon>Allacma</taxon>
    </lineage>
</organism>
<keyword evidence="2" id="KW-1185">Reference proteome</keyword>
<comment type="caution">
    <text evidence="1">The sequence shown here is derived from an EMBL/GenBank/DDBJ whole genome shotgun (WGS) entry which is preliminary data.</text>
</comment>
<proteinExistence type="predicted"/>
<gene>
    <name evidence="1" type="ORF">AFUS01_LOCUS42940</name>
</gene>
<dbReference type="EMBL" id="CAJVCH010569733">
    <property type="protein sequence ID" value="CAG7833301.1"/>
    <property type="molecule type" value="Genomic_DNA"/>
</dbReference>
<sequence>DTLRSELSEEQSLREKYQCKSKNMRKKLLKYQQDRTTLVDIGSGVTLNSALLERAKIFSSS</sequence>
<feature type="non-terminal residue" evidence="1">
    <location>
        <position position="1"/>
    </location>
</feature>
<feature type="non-terminal residue" evidence="1">
    <location>
        <position position="61"/>
    </location>
</feature>
<evidence type="ECO:0000313" key="2">
    <source>
        <dbReference type="Proteomes" id="UP000708208"/>
    </source>
</evidence>
<protein>
    <submittedName>
        <fullName evidence="1">Uncharacterized protein</fullName>
    </submittedName>
</protein>
<reference evidence="1" key="1">
    <citation type="submission" date="2021-06" db="EMBL/GenBank/DDBJ databases">
        <authorList>
            <person name="Hodson N. C."/>
            <person name="Mongue J. A."/>
            <person name="Jaron S. K."/>
        </authorList>
    </citation>
    <scope>NUCLEOTIDE SEQUENCE</scope>
</reference>
<name>A0A8J2M5N6_9HEXA</name>
<evidence type="ECO:0000313" key="1">
    <source>
        <dbReference type="EMBL" id="CAG7833301.1"/>
    </source>
</evidence>
<accession>A0A8J2M5N6</accession>
<dbReference type="AlphaFoldDB" id="A0A8J2M5N6"/>
<dbReference type="Proteomes" id="UP000708208">
    <property type="component" value="Unassembled WGS sequence"/>
</dbReference>